<reference evidence="1 2" key="1">
    <citation type="submission" date="2024-06" db="EMBL/GenBank/DDBJ databases">
        <title>The Natural Products Discovery Center: Release of the First 8490 Sequenced Strains for Exploring Actinobacteria Biosynthetic Diversity.</title>
        <authorList>
            <person name="Kalkreuter E."/>
            <person name="Kautsar S.A."/>
            <person name="Yang D."/>
            <person name="Bader C.D."/>
            <person name="Teijaro C.N."/>
            <person name="Fluegel L."/>
            <person name="Davis C.M."/>
            <person name="Simpson J.R."/>
            <person name="Lauterbach L."/>
            <person name="Steele A.D."/>
            <person name="Gui C."/>
            <person name="Meng S."/>
            <person name="Li G."/>
            <person name="Viehrig K."/>
            <person name="Ye F."/>
            <person name="Su P."/>
            <person name="Kiefer A.F."/>
            <person name="Nichols A."/>
            <person name="Cepeda A.J."/>
            <person name="Yan W."/>
            <person name="Fan B."/>
            <person name="Jiang Y."/>
            <person name="Adhikari A."/>
            <person name="Zheng C.-J."/>
            <person name="Schuster L."/>
            <person name="Cowan T.M."/>
            <person name="Smanski M.J."/>
            <person name="Chevrette M.G."/>
            <person name="De Carvalho L.P.S."/>
            <person name="Shen B."/>
        </authorList>
    </citation>
    <scope>NUCLEOTIDE SEQUENCE [LARGE SCALE GENOMIC DNA]</scope>
    <source>
        <strain evidence="1 2">NPDC019708</strain>
    </source>
</reference>
<evidence type="ECO:0008006" key="3">
    <source>
        <dbReference type="Google" id="ProtNLM"/>
    </source>
</evidence>
<accession>A0ABV2WJL0</accession>
<dbReference type="Proteomes" id="UP001550628">
    <property type="component" value="Unassembled WGS sequence"/>
</dbReference>
<sequence>MAKLIIALHGTGLGARLAAPELRNALATAGATAVALNLDDADVAPAMMRFGPAAPITALVSVWTDGDPAAALDVVSDAAEEPAPHAYRVREHVRLDPLPVPDGTRSDALADIALLRRPESMPRAEYLRYWLVHHTPIAIRTQNTVAYIQNVVEEALTPSAPDVAAVVEEHFPMAAMTDPHAFYGSGGDKTELDRRITELMASVARFGADTGLDLVPTSRYHWNL</sequence>
<dbReference type="SUPFAM" id="SSF54909">
    <property type="entry name" value="Dimeric alpha+beta barrel"/>
    <property type="match status" value="1"/>
</dbReference>
<dbReference type="EMBL" id="JBEYBF010000002">
    <property type="protein sequence ID" value="MEU1951075.1"/>
    <property type="molecule type" value="Genomic_DNA"/>
</dbReference>
<name>A0ABV2WJL0_9NOCA</name>
<dbReference type="InterPro" id="IPR011008">
    <property type="entry name" value="Dimeric_a/b-barrel"/>
</dbReference>
<evidence type="ECO:0000313" key="2">
    <source>
        <dbReference type="Proteomes" id="UP001550628"/>
    </source>
</evidence>
<comment type="caution">
    <text evidence="1">The sequence shown here is derived from an EMBL/GenBank/DDBJ whole genome shotgun (WGS) entry which is preliminary data.</text>
</comment>
<evidence type="ECO:0000313" key="1">
    <source>
        <dbReference type="EMBL" id="MEU1951075.1"/>
    </source>
</evidence>
<dbReference type="RefSeq" id="WP_356955005.1">
    <property type="nucleotide sequence ID" value="NZ_JBEYBD010000003.1"/>
</dbReference>
<dbReference type="Gene3D" id="3.30.70.100">
    <property type="match status" value="1"/>
</dbReference>
<organism evidence="1 2">
    <name type="scientific">Nocardia rhamnosiphila</name>
    <dbReference type="NCBI Taxonomy" id="426716"/>
    <lineage>
        <taxon>Bacteria</taxon>
        <taxon>Bacillati</taxon>
        <taxon>Actinomycetota</taxon>
        <taxon>Actinomycetes</taxon>
        <taxon>Mycobacteriales</taxon>
        <taxon>Nocardiaceae</taxon>
        <taxon>Nocardia</taxon>
    </lineage>
</organism>
<gene>
    <name evidence="1" type="ORF">ABZ510_04380</name>
</gene>
<proteinExistence type="predicted"/>
<protein>
    <recommendedName>
        <fullName evidence="3">EthD domain-containing protein</fullName>
    </recommendedName>
</protein>
<keyword evidence="2" id="KW-1185">Reference proteome</keyword>